<evidence type="ECO:0000256" key="4">
    <source>
        <dbReference type="ARBA" id="ARBA00022722"/>
    </source>
</evidence>
<accession>E5R1V8</accession>
<dbReference type="GO" id="GO:0043137">
    <property type="term" value="P:DNA replication, removal of RNA primer"/>
    <property type="evidence" value="ECO:0007669"/>
    <property type="project" value="TreeGrafter"/>
</dbReference>
<dbReference type="STRING" id="535722.E5R1V8"/>
<dbReference type="Gene3D" id="3.30.420.10">
    <property type="entry name" value="Ribonuclease H-like superfamily/Ribonuclease H"/>
    <property type="match status" value="1"/>
</dbReference>
<protein>
    <recommendedName>
        <fullName evidence="3">ribonuclease H</fullName>
        <ecNumber evidence="3">3.1.26.4</ecNumber>
    </recommendedName>
</protein>
<dbReference type="InterPro" id="IPR036397">
    <property type="entry name" value="RNaseH_sf"/>
</dbReference>
<dbReference type="VEuPathDB" id="FungiDB:MGYG_08939"/>
<proteinExistence type="inferred from homology"/>
<dbReference type="Pfam" id="PF00075">
    <property type="entry name" value="RNase_H"/>
    <property type="match status" value="1"/>
</dbReference>
<dbReference type="PANTHER" id="PTHR10642">
    <property type="entry name" value="RIBONUCLEASE H1"/>
    <property type="match status" value="1"/>
</dbReference>
<feature type="domain" description="RNase H type-1" evidence="9">
    <location>
        <begin position="22"/>
        <end position="173"/>
    </location>
</feature>
<dbReference type="SUPFAM" id="SSF53098">
    <property type="entry name" value="Ribonuclease H-like"/>
    <property type="match status" value="1"/>
</dbReference>
<evidence type="ECO:0000256" key="8">
    <source>
        <dbReference type="SAM" id="MobiDB-lite"/>
    </source>
</evidence>
<evidence type="ECO:0000256" key="7">
    <source>
        <dbReference type="ARBA" id="ARBA00022801"/>
    </source>
</evidence>
<dbReference type="CDD" id="cd13934">
    <property type="entry name" value="RNase_H_Dikarya_like"/>
    <property type="match status" value="1"/>
</dbReference>
<dbReference type="Proteomes" id="UP000002669">
    <property type="component" value="Unassembled WGS sequence"/>
</dbReference>
<dbReference type="RefSeq" id="XP_003177544.1">
    <property type="nucleotide sequence ID" value="XM_003177496.1"/>
</dbReference>
<sequence length="198" mass="22107">MTLNKPAYHGPGGHPHGQPRGNSQPVVISVDGACRGNGREHSDAAAGVFVDHGSRFNESIPLNLDRPTNQKAEILAGIHGLSKAREMDGGPSRHVVIKSDSQYMVKGVNEWSRKWESNGYKTVHGQPVANRELFQELNSAKKSLEQSGIEVDFQHVPREQNRDADRWANKAFENHPTRARMAATMDQDRQVQHAQYRE</sequence>
<keyword evidence="11" id="KW-1185">Reference proteome</keyword>
<evidence type="ECO:0000256" key="5">
    <source>
        <dbReference type="ARBA" id="ARBA00022723"/>
    </source>
</evidence>
<dbReference type="OMA" id="YMVKGVN"/>
<feature type="compositionally biased region" description="Basic and acidic residues" evidence="8">
    <location>
        <begin position="155"/>
        <end position="176"/>
    </location>
</feature>
<dbReference type="GO" id="GO:0046872">
    <property type="term" value="F:metal ion binding"/>
    <property type="evidence" value="ECO:0007669"/>
    <property type="project" value="UniProtKB-KW"/>
</dbReference>
<dbReference type="eggNOG" id="KOG3752">
    <property type="taxonomic scope" value="Eukaryota"/>
</dbReference>
<dbReference type="InParanoid" id="E5R1V8"/>
<keyword evidence="7" id="KW-0378">Hydrolase</keyword>
<keyword evidence="4" id="KW-0540">Nuclease</keyword>
<dbReference type="EMBL" id="DS989822">
    <property type="protein sequence ID" value="EFQ98592.1"/>
    <property type="molecule type" value="Genomic_DNA"/>
</dbReference>
<reference evidence="11" key="1">
    <citation type="journal article" date="2012" name="MBio">
        <title>Comparative genome analysis of Trichophyton rubrum and related dermatophytes reveals candidate genes involved in infection.</title>
        <authorList>
            <person name="Martinez D.A."/>
            <person name="Oliver B.G."/>
            <person name="Graeser Y."/>
            <person name="Goldberg J.M."/>
            <person name="Li W."/>
            <person name="Martinez-Rossi N.M."/>
            <person name="Monod M."/>
            <person name="Shelest E."/>
            <person name="Barton R.C."/>
            <person name="Birch E."/>
            <person name="Brakhage A.A."/>
            <person name="Chen Z."/>
            <person name="Gurr S.J."/>
            <person name="Heiman D."/>
            <person name="Heitman J."/>
            <person name="Kosti I."/>
            <person name="Rossi A."/>
            <person name="Saif S."/>
            <person name="Samalova M."/>
            <person name="Saunders C.W."/>
            <person name="Shea T."/>
            <person name="Summerbell R.C."/>
            <person name="Xu J."/>
            <person name="Young S."/>
            <person name="Zeng Q."/>
            <person name="Birren B.W."/>
            <person name="Cuomo C.A."/>
            <person name="White T.C."/>
        </authorList>
    </citation>
    <scope>NUCLEOTIDE SEQUENCE [LARGE SCALE GENOMIC DNA]</scope>
    <source>
        <strain evidence="11">ATCC MYA-4604 / CBS 118893</strain>
    </source>
</reference>
<evidence type="ECO:0000256" key="1">
    <source>
        <dbReference type="ARBA" id="ARBA00000077"/>
    </source>
</evidence>
<evidence type="ECO:0000256" key="3">
    <source>
        <dbReference type="ARBA" id="ARBA00012180"/>
    </source>
</evidence>
<keyword evidence="6" id="KW-0255">Endonuclease</keyword>
<dbReference type="HOGENOM" id="CLU_030894_4_3_1"/>
<feature type="compositionally biased region" description="Basic and acidic residues" evidence="8">
    <location>
        <begin position="186"/>
        <end position="198"/>
    </location>
</feature>
<gene>
    <name evidence="10" type="ORF">MGYG_08939</name>
</gene>
<dbReference type="PANTHER" id="PTHR10642:SF26">
    <property type="entry name" value="RIBONUCLEASE H1"/>
    <property type="match status" value="1"/>
</dbReference>
<dbReference type="GO" id="GO:0003676">
    <property type="term" value="F:nucleic acid binding"/>
    <property type="evidence" value="ECO:0007669"/>
    <property type="project" value="InterPro"/>
</dbReference>
<dbReference type="OrthoDB" id="4174227at2759"/>
<dbReference type="GeneID" id="10032874"/>
<organism evidence="11">
    <name type="scientific">Arthroderma gypseum (strain ATCC MYA-4604 / CBS 118893)</name>
    <name type="common">Microsporum gypseum</name>
    <dbReference type="NCBI Taxonomy" id="535722"/>
    <lineage>
        <taxon>Eukaryota</taxon>
        <taxon>Fungi</taxon>
        <taxon>Dikarya</taxon>
        <taxon>Ascomycota</taxon>
        <taxon>Pezizomycotina</taxon>
        <taxon>Eurotiomycetes</taxon>
        <taxon>Eurotiomycetidae</taxon>
        <taxon>Onygenales</taxon>
        <taxon>Arthrodermataceae</taxon>
        <taxon>Nannizzia</taxon>
    </lineage>
</organism>
<evidence type="ECO:0000256" key="6">
    <source>
        <dbReference type="ARBA" id="ARBA00022759"/>
    </source>
</evidence>
<dbReference type="EC" id="3.1.26.4" evidence="3"/>
<feature type="region of interest" description="Disordered" evidence="8">
    <location>
        <begin position="155"/>
        <end position="198"/>
    </location>
</feature>
<dbReference type="InterPro" id="IPR002156">
    <property type="entry name" value="RNaseH_domain"/>
</dbReference>
<evidence type="ECO:0000256" key="2">
    <source>
        <dbReference type="ARBA" id="ARBA00005300"/>
    </source>
</evidence>
<evidence type="ECO:0000313" key="10">
    <source>
        <dbReference type="EMBL" id="EFQ98592.1"/>
    </source>
</evidence>
<dbReference type="AlphaFoldDB" id="E5R1V8"/>
<keyword evidence="5" id="KW-0479">Metal-binding</keyword>
<comment type="similarity">
    <text evidence="2">Belongs to the RNase H family.</text>
</comment>
<dbReference type="InterPro" id="IPR050092">
    <property type="entry name" value="RNase_H"/>
</dbReference>
<comment type="catalytic activity">
    <reaction evidence="1">
        <text>Endonucleolytic cleavage to 5'-phosphomonoester.</text>
        <dbReference type="EC" id="3.1.26.4"/>
    </reaction>
</comment>
<name>E5R1V8_ARTGP</name>
<dbReference type="GO" id="GO:0004523">
    <property type="term" value="F:RNA-DNA hybrid ribonuclease activity"/>
    <property type="evidence" value="ECO:0007669"/>
    <property type="project" value="UniProtKB-EC"/>
</dbReference>
<dbReference type="InterPro" id="IPR012337">
    <property type="entry name" value="RNaseH-like_sf"/>
</dbReference>
<evidence type="ECO:0000259" key="9">
    <source>
        <dbReference type="PROSITE" id="PS50879"/>
    </source>
</evidence>
<dbReference type="PROSITE" id="PS50879">
    <property type="entry name" value="RNASE_H_1"/>
    <property type="match status" value="1"/>
</dbReference>
<evidence type="ECO:0000313" key="11">
    <source>
        <dbReference type="Proteomes" id="UP000002669"/>
    </source>
</evidence>
<feature type="region of interest" description="Disordered" evidence="8">
    <location>
        <begin position="1"/>
        <end position="40"/>
    </location>
</feature>